<dbReference type="Proteomes" id="UP000562352">
    <property type="component" value="Unassembled WGS sequence"/>
</dbReference>
<comment type="caution">
    <text evidence="1">The sequence shown here is derived from an EMBL/GenBank/DDBJ whole genome shotgun (WGS) entry which is preliminary data.</text>
</comment>
<dbReference type="EMBL" id="JACHJJ010000031">
    <property type="protein sequence ID" value="MBB5967272.1"/>
    <property type="molecule type" value="Genomic_DNA"/>
</dbReference>
<dbReference type="AlphaFoldDB" id="A0A841D9H4"/>
<evidence type="ECO:0000313" key="1">
    <source>
        <dbReference type="EMBL" id="MBB5967272.1"/>
    </source>
</evidence>
<dbReference type="RefSeq" id="WP_184947999.1">
    <property type="nucleotide sequence ID" value="NZ_BAAAWZ010000005.1"/>
</dbReference>
<keyword evidence="2" id="KW-1185">Reference proteome</keyword>
<accession>A0A841D9H4</accession>
<evidence type="ECO:0000313" key="2">
    <source>
        <dbReference type="Proteomes" id="UP000562352"/>
    </source>
</evidence>
<name>A0A841D9H4_PLAVE</name>
<sequence length="132" mass="14817">MIGGYVADLTAVLRILADDRKDGRIRVALETIAEDGHTLLLPVTTLVRAGIIAEPHPEQLMWLYGFRATQVADLSRQEGFRVMAQSRFASRPDEVTEHDAQTAYLAMMRGWPVLTADPARWTGYEHLELVQV</sequence>
<reference evidence="1 2" key="1">
    <citation type="submission" date="2020-08" db="EMBL/GenBank/DDBJ databases">
        <title>Genomic Encyclopedia of Type Strains, Phase III (KMG-III): the genomes of soil and plant-associated and newly described type strains.</title>
        <authorList>
            <person name="Whitman W."/>
        </authorList>
    </citation>
    <scope>NUCLEOTIDE SEQUENCE [LARGE SCALE GENOMIC DNA]</scope>
    <source>
        <strain evidence="1 2">CECT 3303</strain>
    </source>
</reference>
<evidence type="ECO:0008006" key="3">
    <source>
        <dbReference type="Google" id="ProtNLM"/>
    </source>
</evidence>
<gene>
    <name evidence="1" type="ORF">FHS22_006574</name>
</gene>
<proteinExistence type="predicted"/>
<organism evidence="1 2">
    <name type="scientific">Planomonospora venezuelensis</name>
    <dbReference type="NCBI Taxonomy" id="1999"/>
    <lineage>
        <taxon>Bacteria</taxon>
        <taxon>Bacillati</taxon>
        <taxon>Actinomycetota</taxon>
        <taxon>Actinomycetes</taxon>
        <taxon>Streptosporangiales</taxon>
        <taxon>Streptosporangiaceae</taxon>
        <taxon>Planomonospora</taxon>
    </lineage>
</organism>
<protein>
    <recommendedName>
        <fullName evidence="3">PIN domain-containing protein</fullName>
    </recommendedName>
</protein>